<dbReference type="Pfam" id="PF14329">
    <property type="entry name" value="DUF4386"/>
    <property type="match status" value="2"/>
</dbReference>
<evidence type="ECO:0000256" key="1">
    <source>
        <dbReference type="SAM" id="Phobius"/>
    </source>
</evidence>
<feature type="transmembrane region" description="Helical" evidence="1">
    <location>
        <begin position="48"/>
        <end position="73"/>
    </location>
</feature>
<feature type="transmembrane region" description="Helical" evidence="1">
    <location>
        <begin position="85"/>
        <end position="105"/>
    </location>
</feature>
<keyword evidence="1" id="KW-1133">Transmembrane helix</keyword>
<dbReference type="AlphaFoldDB" id="A0A1Y5P3H1"/>
<protein>
    <recommendedName>
        <fullName evidence="3">DUF4386 domain-containing protein</fullName>
    </recommendedName>
</protein>
<feature type="transmembrane region" description="Helical" evidence="1">
    <location>
        <begin position="111"/>
        <end position="133"/>
    </location>
</feature>
<sequence>MNGSQDSIPTMTMRTIARTVGALLLAAFVLYGVGNAIATGAADDSALLTLGVSMMLANSVAVVAIGALLVPVLRPHSPLVARIYLATRVFEATFLSVGAIALLVGSGAVNFTAYNIAMAGLGVGSLFFCALLYRTRLVPRFLAVWGFAGYAAFAVGSLFELAGVAGAGIIGAVPGGLFEIFFALWLIVRGFTRQPAPARTVMASEPARP</sequence>
<keyword evidence="1" id="KW-0472">Membrane</keyword>
<evidence type="ECO:0008006" key="3">
    <source>
        <dbReference type="Google" id="ProtNLM"/>
    </source>
</evidence>
<gene>
    <name evidence="2" type="ORF">MIPYR_40038</name>
</gene>
<dbReference type="RefSeq" id="WP_295576410.1">
    <property type="nucleotide sequence ID" value="NZ_FLQR01000008.1"/>
</dbReference>
<name>A0A1Y5P3H1_9MICO</name>
<dbReference type="InterPro" id="IPR025495">
    <property type="entry name" value="DUF4386"/>
</dbReference>
<accession>A0A1Y5P3H1</accession>
<reference evidence="2" key="1">
    <citation type="submission" date="2016-03" db="EMBL/GenBank/DDBJ databases">
        <authorList>
            <person name="Ploux O."/>
        </authorList>
    </citation>
    <scope>NUCLEOTIDE SEQUENCE</scope>
    <source>
        <strain evidence="2">UC1</strain>
    </source>
</reference>
<dbReference type="EMBL" id="FLQR01000008">
    <property type="protein sequence ID" value="SBS73203.1"/>
    <property type="molecule type" value="Genomic_DNA"/>
</dbReference>
<organism evidence="2">
    <name type="scientific">uncultured Microbacterium sp</name>
    <dbReference type="NCBI Taxonomy" id="191216"/>
    <lineage>
        <taxon>Bacteria</taxon>
        <taxon>Bacillati</taxon>
        <taxon>Actinomycetota</taxon>
        <taxon>Actinomycetes</taxon>
        <taxon>Micrococcales</taxon>
        <taxon>Microbacteriaceae</taxon>
        <taxon>Microbacterium</taxon>
        <taxon>environmental samples</taxon>
    </lineage>
</organism>
<keyword evidence="1" id="KW-0812">Transmembrane</keyword>
<proteinExistence type="predicted"/>
<evidence type="ECO:0000313" key="2">
    <source>
        <dbReference type="EMBL" id="SBS73203.1"/>
    </source>
</evidence>
<feature type="transmembrane region" description="Helical" evidence="1">
    <location>
        <begin position="165"/>
        <end position="188"/>
    </location>
</feature>
<feature type="transmembrane region" description="Helical" evidence="1">
    <location>
        <begin position="140"/>
        <end position="159"/>
    </location>
</feature>